<evidence type="ECO:0000313" key="1">
    <source>
        <dbReference type="EMBL" id="MBB6578445.1"/>
    </source>
</evidence>
<dbReference type="EMBL" id="JACHKZ010000015">
    <property type="protein sequence ID" value="MBB6578445.1"/>
    <property type="molecule type" value="Genomic_DNA"/>
</dbReference>
<name>A0ABR6RH07_9BURK</name>
<sequence length="68" mass="8065">MIPSKHPKCCHPTKGLSDDNFRYQRWFDTDIRRRFAQEREDLQRPHFKLVAYGPKPTVKPAAKQAQAR</sequence>
<protein>
    <submittedName>
        <fullName evidence="1">Uncharacterized protein</fullName>
    </submittedName>
</protein>
<gene>
    <name evidence="1" type="ORF">HNP33_002527</name>
</gene>
<proteinExistence type="predicted"/>
<evidence type="ECO:0000313" key="2">
    <source>
        <dbReference type="Proteomes" id="UP000562492"/>
    </source>
</evidence>
<dbReference type="RefSeq" id="WP_184708920.1">
    <property type="nucleotide sequence ID" value="NZ_JACHKZ010000015.1"/>
</dbReference>
<accession>A0ABR6RH07</accession>
<comment type="caution">
    <text evidence="1">The sequence shown here is derived from an EMBL/GenBank/DDBJ whole genome shotgun (WGS) entry which is preliminary data.</text>
</comment>
<reference evidence="1 2" key="1">
    <citation type="submission" date="2020-08" db="EMBL/GenBank/DDBJ databases">
        <title>Functional genomics of gut bacteria from endangered species of beetles.</title>
        <authorList>
            <person name="Carlos-Shanley C."/>
        </authorList>
    </citation>
    <scope>NUCLEOTIDE SEQUENCE [LARGE SCALE GENOMIC DNA]</scope>
    <source>
        <strain evidence="1 2">S00124</strain>
    </source>
</reference>
<dbReference type="Proteomes" id="UP000562492">
    <property type="component" value="Unassembled WGS sequence"/>
</dbReference>
<keyword evidence="2" id="KW-1185">Reference proteome</keyword>
<organism evidence="1 2">
    <name type="scientific">Comamonas odontotermitis</name>
    <dbReference type="NCBI Taxonomy" id="379895"/>
    <lineage>
        <taxon>Bacteria</taxon>
        <taxon>Pseudomonadati</taxon>
        <taxon>Pseudomonadota</taxon>
        <taxon>Betaproteobacteria</taxon>
        <taxon>Burkholderiales</taxon>
        <taxon>Comamonadaceae</taxon>
        <taxon>Comamonas</taxon>
    </lineage>
</organism>